<accession>A0A6G1HQ03</accession>
<name>A0A6G1HQ03_9PEZI</name>
<evidence type="ECO:0000313" key="2">
    <source>
        <dbReference type="EMBL" id="KAF2398138.1"/>
    </source>
</evidence>
<gene>
    <name evidence="2" type="ORF">EJ06DRAFT_124580</name>
</gene>
<dbReference type="EMBL" id="ML996701">
    <property type="protein sequence ID" value="KAF2398138.1"/>
    <property type="molecule type" value="Genomic_DNA"/>
</dbReference>
<organism evidence="2 3">
    <name type="scientific">Trichodelitschia bisporula</name>
    <dbReference type="NCBI Taxonomy" id="703511"/>
    <lineage>
        <taxon>Eukaryota</taxon>
        <taxon>Fungi</taxon>
        <taxon>Dikarya</taxon>
        <taxon>Ascomycota</taxon>
        <taxon>Pezizomycotina</taxon>
        <taxon>Dothideomycetes</taxon>
        <taxon>Dothideomycetes incertae sedis</taxon>
        <taxon>Phaeotrichales</taxon>
        <taxon>Phaeotrichaceae</taxon>
        <taxon>Trichodelitschia</taxon>
    </lineage>
</organism>
<reference evidence="2" key="1">
    <citation type="journal article" date="2020" name="Stud. Mycol.">
        <title>101 Dothideomycetes genomes: a test case for predicting lifestyles and emergence of pathogens.</title>
        <authorList>
            <person name="Haridas S."/>
            <person name="Albert R."/>
            <person name="Binder M."/>
            <person name="Bloem J."/>
            <person name="Labutti K."/>
            <person name="Salamov A."/>
            <person name="Andreopoulos B."/>
            <person name="Baker S."/>
            <person name="Barry K."/>
            <person name="Bills G."/>
            <person name="Bluhm B."/>
            <person name="Cannon C."/>
            <person name="Castanera R."/>
            <person name="Culley D."/>
            <person name="Daum C."/>
            <person name="Ezra D."/>
            <person name="Gonzalez J."/>
            <person name="Henrissat B."/>
            <person name="Kuo A."/>
            <person name="Liang C."/>
            <person name="Lipzen A."/>
            <person name="Lutzoni F."/>
            <person name="Magnuson J."/>
            <person name="Mondo S."/>
            <person name="Nolan M."/>
            <person name="Ohm R."/>
            <person name="Pangilinan J."/>
            <person name="Park H.-J."/>
            <person name="Ramirez L."/>
            <person name="Alfaro M."/>
            <person name="Sun H."/>
            <person name="Tritt A."/>
            <person name="Yoshinaga Y."/>
            <person name="Zwiers L.-H."/>
            <person name="Turgeon B."/>
            <person name="Goodwin S."/>
            <person name="Spatafora J."/>
            <person name="Crous P."/>
            <person name="Grigoriev I."/>
        </authorList>
    </citation>
    <scope>NUCLEOTIDE SEQUENCE</scope>
    <source>
        <strain evidence="2">CBS 262.69</strain>
    </source>
</reference>
<dbReference type="Proteomes" id="UP000799640">
    <property type="component" value="Unassembled WGS sequence"/>
</dbReference>
<sequence>MRRKFRPQTPRRASHSVWHPNHHEVPSPSARARLPSYSIPALRTRSSPPMHSCLINHLHPSAYERPGAAYAEHEGPTAAAASYAEGGRAAMCVVAVAWHAGGKEGGVPPVAPRQKPTMIVGLGLREFLLSDSQRASFGRPSDTRYS</sequence>
<protein>
    <submittedName>
        <fullName evidence="2">Uncharacterized protein</fullName>
    </submittedName>
</protein>
<dbReference type="AlphaFoldDB" id="A0A6G1HQ03"/>
<proteinExistence type="predicted"/>
<evidence type="ECO:0000313" key="3">
    <source>
        <dbReference type="Proteomes" id="UP000799640"/>
    </source>
</evidence>
<feature type="region of interest" description="Disordered" evidence="1">
    <location>
        <begin position="1"/>
        <end position="32"/>
    </location>
</feature>
<keyword evidence="3" id="KW-1185">Reference proteome</keyword>
<evidence type="ECO:0000256" key="1">
    <source>
        <dbReference type="SAM" id="MobiDB-lite"/>
    </source>
</evidence>